<evidence type="ECO:0000313" key="6">
    <source>
        <dbReference type="EMBL" id="XCC62007.1"/>
    </source>
</evidence>
<dbReference type="RefSeq" id="WP_079545844.1">
    <property type="nucleotide sequence ID" value="NZ_CP117826.1"/>
</dbReference>
<feature type="transmembrane region" description="Helical" evidence="5">
    <location>
        <begin position="235"/>
        <end position="252"/>
    </location>
</feature>
<dbReference type="AlphaFoldDB" id="A0AAU8A7C8"/>
<organism evidence="6">
    <name type="scientific">Christensenella massiliensis</name>
    <dbReference type="NCBI Taxonomy" id="1805714"/>
    <lineage>
        <taxon>Bacteria</taxon>
        <taxon>Bacillati</taxon>
        <taxon>Bacillota</taxon>
        <taxon>Clostridia</taxon>
        <taxon>Christensenellales</taxon>
        <taxon>Christensenellaceae</taxon>
        <taxon>Christensenella</taxon>
    </lineage>
</organism>
<evidence type="ECO:0000256" key="3">
    <source>
        <dbReference type="ARBA" id="ARBA00022989"/>
    </source>
</evidence>
<evidence type="ECO:0000256" key="2">
    <source>
        <dbReference type="ARBA" id="ARBA00022692"/>
    </source>
</evidence>
<dbReference type="GO" id="GO:0016020">
    <property type="term" value="C:membrane"/>
    <property type="evidence" value="ECO:0007669"/>
    <property type="project" value="UniProtKB-SubCell"/>
</dbReference>
<reference evidence="6" key="1">
    <citation type="submission" date="2023-02" db="EMBL/GenBank/DDBJ databases">
        <title>Gut commensal Christensenella minuta modulates host metabolism via a new class of secondary bile acids.</title>
        <authorList>
            <person name="Liu C."/>
        </authorList>
    </citation>
    <scope>NUCLEOTIDE SEQUENCE</scope>
    <source>
        <strain evidence="6">CA70</strain>
    </source>
</reference>
<feature type="transmembrane region" description="Helical" evidence="5">
    <location>
        <begin position="174"/>
        <end position="195"/>
    </location>
</feature>
<keyword evidence="2 5" id="KW-0812">Transmembrane</keyword>
<feature type="transmembrane region" description="Helical" evidence="5">
    <location>
        <begin position="201"/>
        <end position="223"/>
    </location>
</feature>
<name>A0AAU8A7C8_9FIRM</name>
<dbReference type="Pfam" id="PF02535">
    <property type="entry name" value="Zip"/>
    <property type="match status" value="1"/>
</dbReference>
<dbReference type="EMBL" id="CP117826">
    <property type="protein sequence ID" value="XCC62007.1"/>
    <property type="molecule type" value="Genomic_DNA"/>
</dbReference>
<feature type="transmembrane region" description="Helical" evidence="5">
    <location>
        <begin position="66"/>
        <end position="87"/>
    </location>
</feature>
<dbReference type="PANTHER" id="PTHR11040">
    <property type="entry name" value="ZINC/IRON TRANSPORTER"/>
    <property type="match status" value="1"/>
</dbReference>
<feature type="transmembrane region" description="Helical" evidence="5">
    <location>
        <begin position="131"/>
        <end position="154"/>
    </location>
</feature>
<dbReference type="GO" id="GO:0005385">
    <property type="term" value="F:zinc ion transmembrane transporter activity"/>
    <property type="evidence" value="ECO:0007669"/>
    <property type="project" value="TreeGrafter"/>
</dbReference>
<gene>
    <name evidence="6" type="ORF">PUP29_10815</name>
</gene>
<evidence type="ECO:0000256" key="4">
    <source>
        <dbReference type="ARBA" id="ARBA00023136"/>
    </source>
</evidence>
<evidence type="ECO:0000256" key="1">
    <source>
        <dbReference type="ARBA" id="ARBA00004141"/>
    </source>
</evidence>
<keyword evidence="3 5" id="KW-1133">Transmembrane helix</keyword>
<comment type="subcellular location">
    <subcellularLocation>
        <location evidence="1">Membrane</location>
        <topology evidence="1">Multi-pass membrane protein</topology>
    </subcellularLocation>
</comment>
<evidence type="ECO:0000256" key="5">
    <source>
        <dbReference type="SAM" id="Phobius"/>
    </source>
</evidence>
<feature type="transmembrane region" description="Helical" evidence="5">
    <location>
        <begin position="6"/>
        <end position="29"/>
    </location>
</feature>
<dbReference type="InterPro" id="IPR003689">
    <property type="entry name" value="ZIP"/>
</dbReference>
<feature type="transmembrane region" description="Helical" evidence="5">
    <location>
        <begin position="36"/>
        <end position="54"/>
    </location>
</feature>
<accession>A0AAU8A7C8</accession>
<protein>
    <submittedName>
        <fullName evidence="6">ZIP family metal transporter</fullName>
    </submittedName>
</protein>
<dbReference type="PANTHER" id="PTHR11040:SF205">
    <property type="entry name" value="ZINC TRANSPORTER ZUPT"/>
    <property type="match status" value="1"/>
</dbReference>
<keyword evidence="4 5" id="KW-0472">Membrane</keyword>
<proteinExistence type="predicted"/>
<sequence length="253" mass="25693">MDSILFATLVGAAVGALGTGLGAVIVFFIRIRGKRLSAVLMGLSAGIMLSVVLFDMLPESVESAGWPLALIWFLVGAAVLFLVNRFLPHHDVAAPEGERLVQELKQKRLVRSGLLLAVGIAVHNLPEGLALGSGLVSASGFGIGLAVLLFIHNIPEGMGLAVPLKLGGVKYSRIFLTAVLAALPMAAGALAGALVGNISPIVLGGSVAFGGGAMLCLTFSELLPQAAGLSKEWPTWAGLAAGAVGGGILVAFL</sequence>